<evidence type="ECO:0000313" key="1">
    <source>
        <dbReference type="EMBL" id="SJN29434.1"/>
    </source>
</evidence>
<dbReference type="EMBL" id="FUKO01000019">
    <property type="protein sequence ID" value="SJN29477.1"/>
    <property type="molecule type" value="Genomic_DNA"/>
</dbReference>
<reference evidence="1 3" key="1">
    <citation type="submission" date="2017-02" db="EMBL/GenBank/DDBJ databases">
        <authorList>
            <person name="Peterson S.W."/>
        </authorList>
    </citation>
    <scope>NUCLEOTIDE SEQUENCE [LARGE SCALE GENOMIC DNA]</scope>
    <source>
        <strain evidence="1 3">B Mb 05.01</strain>
    </source>
</reference>
<accession>A0A1R4JBW9</accession>
<dbReference type="EMBL" id="FUKO01000019">
    <property type="protein sequence ID" value="SJN29434.1"/>
    <property type="molecule type" value="Genomic_DNA"/>
</dbReference>
<name>A0A1R4JBW9_9MICO</name>
<protein>
    <submittedName>
        <fullName evidence="1">Uncharacterized protein</fullName>
    </submittedName>
</protein>
<proteinExistence type="predicted"/>
<dbReference type="Proteomes" id="UP000196320">
    <property type="component" value="Unassembled WGS sequence"/>
</dbReference>
<sequence>MIATPRGRAAQIACAKCDFPLPEFPRMMIRRELSEPVTPEVMRPSAA</sequence>
<evidence type="ECO:0000313" key="2">
    <source>
        <dbReference type="EMBL" id="SJN29477.1"/>
    </source>
</evidence>
<organism evidence="1 3">
    <name type="scientific">Microbacterium esteraromaticum</name>
    <dbReference type="NCBI Taxonomy" id="57043"/>
    <lineage>
        <taxon>Bacteria</taxon>
        <taxon>Bacillati</taxon>
        <taxon>Actinomycetota</taxon>
        <taxon>Actinomycetes</taxon>
        <taxon>Micrococcales</taxon>
        <taxon>Microbacteriaceae</taxon>
        <taxon>Microbacterium</taxon>
    </lineage>
</organism>
<dbReference type="AlphaFoldDB" id="A0A1R4JBW9"/>
<keyword evidence="3" id="KW-1185">Reference proteome</keyword>
<evidence type="ECO:0000313" key="3">
    <source>
        <dbReference type="Proteomes" id="UP000196320"/>
    </source>
</evidence>
<gene>
    <name evidence="1" type="ORF">FM104_06505</name>
    <name evidence="2" type="ORF">FM104_06525</name>
</gene>